<evidence type="ECO:0000313" key="12">
    <source>
        <dbReference type="Proteomes" id="UP001404956"/>
    </source>
</evidence>
<evidence type="ECO:0000256" key="3">
    <source>
        <dbReference type="ARBA" id="ARBA00022578"/>
    </source>
</evidence>
<dbReference type="InterPro" id="IPR010095">
    <property type="entry name" value="Cas12f1-like_TNB"/>
</dbReference>
<dbReference type="InterPro" id="IPR001959">
    <property type="entry name" value="Transposase"/>
</dbReference>
<comment type="caution">
    <text evidence="11">The sequence shown here is derived from an EMBL/GenBank/DDBJ whole genome shotgun (WGS) entry which is preliminary data.</text>
</comment>
<feature type="domain" description="Probable transposase IS891/IS1136/IS1341" evidence="8">
    <location>
        <begin position="182"/>
        <end position="293"/>
    </location>
</feature>
<dbReference type="Proteomes" id="UP001404956">
    <property type="component" value="Unassembled WGS sequence"/>
</dbReference>
<accession>A0ABP9XDK6</accession>
<keyword evidence="4" id="KW-0479">Metal-binding</keyword>
<dbReference type="InterPro" id="IPR051399">
    <property type="entry name" value="RNA-guided_DNA_endo/Transpos"/>
</dbReference>
<evidence type="ECO:0000259" key="9">
    <source>
        <dbReference type="Pfam" id="PF07282"/>
    </source>
</evidence>
<feature type="domain" description="Transposase putative helix-turn-helix" evidence="10">
    <location>
        <begin position="7"/>
        <end position="51"/>
    </location>
</feature>
<evidence type="ECO:0000256" key="4">
    <source>
        <dbReference type="ARBA" id="ARBA00022723"/>
    </source>
</evidence>
<comment type="similarity">
    <text evidence="1">In the C-terminal section; belongs to the transposase 35 family.</text>
</comment>
<evidence type="ECO:0000259" key="10">
    <source>
        <dbReference type="Pfam" id="PF12323"/>
    </source>
</evidence>
<dbReference type="Pfam" id="PF12323">
    <property type="entry name" value="HTH_OrfB_IS605"/>
    <property type="match status" value="1"/>
</dbReference>
<evidence type="ECO:0000259" key="8">
    <source>
        <dbReference type="Pfam" id="PF01385"/>
    </source>
</evidence>
<keyword evidence="6" id="KW-0238">DNA-binding</keyword>
<dbReference type="RefSeq" id="WP_345453681.1">
    <property type="nucleotide sequence ID" value="NZ_BAABRV010000004.1"/>
</dbReference>
<comment type="similarity">
    <text evidence="2">In the N-terminal section; belongs to the transposase 2 family.</text>
</comment>
<keyword evidence="7" id="KW-0233">DNA recombination</keyword>
<keyword evidence="12" id="KW-1185">Reference proteome</keyword>
<evidence type="ECO:0000256" key="6">
    <source>
        <dbReference type="ARBA" id="ARBA00023125"/>
    </source>
</evidence>
<evidence type="ECO:0000256" key="2">
    <source>
        <dbReference type="ARBA" id="ARBA00011044"/>
    </source>
</evidence>
<dbReference type="Pfam" id="PF01385">
    <property type="entry name" value="OrfB_IS605"/>
    <property type="match status" value="1"/>
</dbReference>
<reference evidence="11 12" key="1">
    <citation type="submission" date="2024-02" db="EMBL/GenBank/DDBJ databases">
        <title>Deinococcus aluminii NBRC 112889.</title>
        <authorList>
            <person name="Ichikawa N."/>
            <person name="Katano-Makiyama Y."/>
            <person name="Hidaka K."/>
        </authorList>
    </citation>
    <scope>NUCLEOTIDE SEQUENCE [LARGE SCALE GENOMIC DNA]</scope>
    <source>
        <strain evidence="11 12">NBRC 112889</strain>
    </source>
</reference>
<dbReference type="NCBIfam" id="NF040570">
    <property type="entry name" value="guided_TnpB"/>
    <property type="match status" value="1"/>
</dbReference>
<organism evidence="11 12">
    <name type="scientific">Deinococcus aluminii</name>
    <dbReference type="NCBI Taxonomy" id="1656885"/>
    <lineage>
        <taxon>Bacteria</taxon>
        <taxon>Thermotogati</taxon>
        <taxon>Deinococcota</taxon>
        <taxon>Deinococci</taxon>
        <taxon>Deinococcales</taxon>
        <taxon>Deinococcaceae</taxon>
        <taxon>Deinococcus</taxon>
    </lineage>
</organism>
<dbReference type="Pfam" id="PF07282">
    <property type="entry name" value="Cas12f1-like_TNB"/>
    <property type="match status" value="1"/>
</dbReference>
<keyword evidence="3" id="KW-0815">Transposition</keyword>
<evidence type="ECO:0000256" key="1">
    <source>
        <dbReference type="ARBA" id="ARBA00008761"/>
    </source>
</evidence>
<sequence>MSERATIRVYRYRLYPTKPQEAAMFETLRLTRTLYNAGLEQRIAAYRKQGKTVTAYDQQKELTALKAECPEYAGVYSHILQDTLDRLDKAYKAFFSRIKRGDKAGFPRFKPAQRWNSFKFKEVWDRKKGQWLSPGKPVDEGRRINLPKIGAVKCKFHRPLEGTPKTLQIVLDVDEWYAVYTCEVPVNPLPVSGSGVGVDVGTRYFAITSDGEFVENPRHLGKSLKKLRVQQRTVSRRKKGGNRRKKAVRLAAKTHRKIRRQRQDFHHKTARKLVSVHDVIAHEDLKVGNMVKSNLARSISDVGWASFFQILSGKAASAGRKVLPVPPQYTSQRCSKCGHICRENRNNEVFRCVSCGHEDHADWNAAKNILARALPSGDNGNGGTYAVA</sequence>
<evidence type="ECO:0000256" key="7">
    <source>
        <dbReference type="ARBA" id="ARBA00023172"/>
    </source>
</evidence>
<dbReference type="NCBIfam" id="TIGR01766">
    <property type="entry name" value="IS200/IS605 family accessory protein TnpB-like domain"/>
    <property type="match status" value="1"/>
</dbReference>
<dbReference type="EMBL" id="BAABRV010000004">
    <property type="protein sequence ID" value="GAA5533434.1"/>
    <property type="molecule type" value="Genomic_DNA"/>
</dbReference>
<keyword evidence="5" id="KW-0862">Zinc</keyword>
<gene>
    <name evidence="11" type="ORF">Dalu01_01837</name>
</gene>
<dbReference type="InterPro" id="IPR021027">
    <property type="entry name" value="Transposase_put_HTH"/>
</dbReference>
<protein>
    <submittedName>
        <fullName evidence="11">IS200/IS605 family transposase ISMma22</fullName>
    </submittedName>
</protein>
<evidence type="ECO:0000313" key="11">
    <source>
        <dbReference type="EMBL" id="GAA5533434.1"/>
    </source>
</evidence>
<feature type="domain" description="Cas12f1-like TNB" evidence="9">
    <location>
        <begin position="304"/>
        <end position="369"/>
    </location>
</feature>
<evidence type="ECO:0000256" key="5">
    <source>
        <dbReference type="ARBA" id="ARBA00022833"/>
    </source>
</evidence>
<proteinExistence type="inferred from homology"/>
<dbReference type="PANTHER" id="PTHR30405:SF25">
    <property type="entry name" value="RNA-GUIDED DNA ENDONUCLEASE INSQ-RELATED"/>
    <property type="match status" value="1"/>
</dbReference>
<name>A0ABP9XDK6_9DEIO</name>
<dbReference type="PANTHER" id="PTHR30405">
    <property type="entry name" value="TRANSPOSASE"/>
    <property type="match status" value="1"/>
</dbReference>